<dbReference type="CDD" id="cd04301">
    <property type="entry name" value="NAT_SF"/>
    <property type="match status" value="1"/>
</dbReference>
<keyword evidence="3" id="KW-1185">Reference proteome</keyword>
<dbReference type="EMBL" id="WKKI01000002">
    <property type="protein sequence ID" value="MRX70936.1"/>
    <property type="molecule type" value="Genomic_DNA"/>
</dbReference>
<feature type="domain" description="N-acetyltransferase" evidence="1">
    <location>
        <begin position="19"/>
        <end position="180"/>
    </location>
</feature>
<gene>
    <name evidence="2" type="ORF">GJU40_01980</name>
</gene>
<evidence type="ECO:0000313" key="2">
    <source>
        <dbReference type="EMBL" id="MRX70936.1"/>
    </source>
</evidence>
<dbReference type="AlphaFoldDB" id="A0A7X2IW76"/>
<proteinExistence type="predicted"/>
<protein>
    <submittedName>
        <fullName evidence="2">GNAT family N-acetyltransferase</fullName>
    </submittedName>
</protein>
<evidence type="ECO:0000313" key="3">
    <source>
        <dbReference type="Proteomes" id="UP000448867"/>
    </source>
</evidence>
<accession>A0A7X2IW76</accession>
<dbReference type="GO" id="GO:0016747">
    <property type="term" value="F:acyltransferase activity, transferring groups other than amino-acyl groups"/>
    <property type="evidence" value="ECO:0007669"/>
    <property type="project" value="InterPro"/>
</dbReference>
<dbReference type="PANTHER" id="PTHR43415">
    <property type="entry name" value="SPERMIDINE N(1)-ACETYLTRANSFERASE"/>
    <property type="match status" value="1"/>
</dbReference>
<name>A0A7X2IW76_9BACI</name>
<dbReference type="PANTHER" id="PTHR43415:SF3">
    <property type="entry name" value="GNAT-FAMILY ACETYLTRANSFERASE"/>
    <property type="match status" value="1"/>
</dbReference>
<sequence length="191" mass="22009">MSAVFQEVKRYTAKNGEPVILRPVQLKDAADVIQSARDIITSGKYIQKERPRTLQEEENFIRQARQFDHMYTGVEINGAVAGIARVLRGDLKMKQHTGMFRTWLDQPAQGKGIGKELMYYTLDWCRTHGLHKLSLTVFASNEIAYQLYKKTGFIEEGIFKNQVKIDGNFDDEIYMSYFFKSNQKKPDGNLS</sequence>
<dbReference type="RefSeq" id="WP_154306065.1">
    <property type="nucleotide sequence ID" value="NZ_WKKI01000002.1"/>
</dbReference>
<dbReference type="InterPro" id="IPR000182">
    <property type="entry name" value="GNAT_dom"/>
</dbReference>
<comment type="caution">
    <text evidence="2">The sequence shown here is derived from an EMBL/GenBank/DDBJ whole genome shotgun (WGS) entry which is preliminary data.</text>
</comment>
<reference evidence="2 3" key="1">
    <citation type="submission" date="2019-11" db="EMBL/GenBank/DDBJ databases">
        <title>Bacillus lacus genome.</title>
        <authorList>
            <person name="Allen C.J."/>
            <person name="Newman J.D."/>
        </authorList>
    </citation>
    <scope>NUCLEOTIDE SEQUENCE [LARGE SCALE GENOMIC DNA]</scope>
    <source>
        <strain evidence="2 3">KCTC 33946</strain>
    </source>
</reference>
<dbReference type="SUPFAM" id="SSF55729">
    <property type="entry name" value="Acyl-CoA N-acyltransferases (Nat)"/>
    <property type="match status" value="1"/>
</dbReference>
<dbReference type="Pfam" id="PF00583">
    <property type="entry name" value="Acetyltransf_1"/>
    <property type="match status" value="1"/>
</dbReference>
<dbReference type="InterPro" id="IPR016181">
    <property type="entry name" value="Acyl_CoA_acyltransferase"/>
</dbReference>
<evidence type="ECO:0000259" key="1">
    <source>
        <dbReference type="PROSITE" id="PS51186"/>
    </source>
</evidence>
<dbReference type="PROSITE" id="PS51186">
    <property type="entry name" value="GNAT"/>
    <property type="match status" value="1"/>
</dbReference>
<dbReference type="Proteomes" id="UP000448867">
    <property type="component" value="Unassembled WGS sequence"/>
</dbReference>
<keyword evidence="2" id="KW-0808">Transferase</keyword>
<dbReference type="OrthoDB" id="9773249at2"/>
<organism evidence="2 3">
    <name type="scientific">Metabacillus lacus</name>
    <dbReference type="NCBI Taxonomy" id="1983721"/>
    <lineage>
        <taxon>Bacteria</taxon>
        <taxon>Bacillati</taxon>
        <taxon>Bacillota</taxon>
        <taxon>Bacilli</taxon>
        <taxon>Bacillales</taxon>
        <taxon>Bacillaceae</taxon>
        <taxon>Metabacillus</taxon>
    </lineage>
</organism>
<dbReference type="Gene3D" id="3.40.630.30">
    <property type="match status" value="1"/>
</dbReference>